<organism evidence="3">
    <name type="scientific">Absidia glauca</name>
    <name type="common">Pin mould</name>
    <dbReference type="NCBI Taxonomy" id="4829"/>
    <lineage>
        <taxon>Eukaryota</taxon>
        <taxon>Fungi</taxon>
        <taxon>Fungi incertae sedis</taxon>
        <taxon>Mucoromycota</taxon>
        <taxon>Mucoromycotina</taxon>
        <taxon>Mucoromycetes</taxon>
        <taxon>Mucorales</taxon>
        <taxon>Cunninghamellaceae</taxon>
        <taxon>Absidia</taxon>
    </lineage>
</organism>
<feature type="transmembrane region" description="Helical" evidence="2">
    <location>
        <begin position="73"/>
        <end position="93"/>
    </location>
</feature>
<evidence type="ECO:0000256" key="2">
    <source>
        <dbReference type="SAM" id="Phobius"/>
    </source>
</evidence>
<dbReference type="AlphaFoldDB" id="A0A168R2R0"/>
<dbReference type="EMBL" id="LT554489">
    <property type="protein sequence ID" value="SAM05998.1"/>
    <property type="molecule type" value="Genomic_DNA"/>
</dbReference>
<keyword evidence="2" id="KW-0472">Membrane</keyword>
<evidence type="ECO:0008006" key="5">
    <source>
        <dbReference type="Google" id="ProtNLM"/>
    </source>
</evidence>
<evidence type="ECO:0000256" key="1">
    <source>
        <dbReference type="SAM" id="MobiDB-lite"/>
    </source>
</evidence>
<feature type="region of interest" description="Disordered" evidence="1">
    <location>
        <begin position="1"/>
        <end position="23"/>
    </location>
</feature>
<protein>
    <recommendedName>
        <fullName evidence="5">Ndc10 domain-containing protein</fullName>
    </recommendedName>
</protein>
<keyword evidence="2" id="KW-1133">Transmembrane helix</keyword>
<dbReference type="Proteomes" id="UP000078561">
    <property type="component" value="Unassembled WGS sequence"/>
</dbReference>
<gene>
    <name evidence="3" type="primary">ABSGL_11874.1 scaffold 12357</name>
</gene>
<reference evidence="3" key="1">
    <citation type="submission" date="2016-04" db="EMBL/GenBank/DDBJ databases">
        <authorList>
            <person name="Evans L.H."/>
            <person name="Alamgir A."/>
            <person name="Owens N."/>
            <person name="Weber N.D."/>
            <person name="Virtaneva K."/>
            <person name="Barbian K."/>
            <person name="Babar A."/>
            <person name="Rosenke K."/>
        </authorList>
    </citation>
    <scope>NUCLEOTIDE SEQUENCE [LARGE SCALE GENOMIC DNA]</scope>
    <source>
        <strain evidence="3">CBS 101.48</strain>
    </source>
</reference>
<keyword evidence="4" id="KW-1185">Reference proteome</keyword>
<proteinExistence type="predicted"/>
<name>A0A168R2R0_ABSGL</name>
<accession>A0A168R2R0</accession>
<keyword evidence="2" id="KW-0812">Transmembrane</keyword>
<sequence>MAPERVQQEIGEEAASSRNKNTDMTYKSKQLEFLDWCATLPGPVIARSHIPMHSRFRFQTPIWLQGLFSVHPLFLLLLPLVINFLPPIVIIFTPRRQTNERTSKRTNER</sequence>
<dbReference type="InParanoid" id="A0A168R2R0"/>
<evidence type="ECO:0000313" key="4">
    <source>
        <dbReference type="Proteomes" id="UP000078561"/>
    </source>
</evidence>
<evidence type="ECO:0000313" key="3">
    <source>
        <dbReference type="EMBL" id="SAM05998.1"/>
    </source>
</evidence>